<keyword evidence="10" id="KW-0238">DNA-binding</keyword>
<dbReference type="GO" id="GO:0007059">
    <property type="term" value="P:chromosome segregation"/>
    <property type="evidence" value="ECO:0007669"/>
    <property type="project" value="UniProtKB-KW"/>
</dbReference>
<dbReference type="GO" id="GO:0005886">
    <property type="term" value="C:plasma membrane"/>
    <property type="evidence" value="ECO:0007669"/>
    <property type="project" value="UniProtKB-SubCell"/>
</dbReference>
<evidence type="ECO:0000256" key="8">
    <source>
        <dbReference type="ARBA" id="ARBA00022840"/>
    </source>
</evidence>
<evidence type="ECO:0000259" key="16">
    <source>
        <dbReference type="PROSITE" id="PS50901"/>
    </source>
</evidence>
<dbReference type="Pfam" id="PF17854">
    <property type="entry name" value="FtsK_alpha"/>
    <property type="match status" value="1"/>
</dbReference>
<gene>
    <name evidence="17" type="ORF">TPSD3_05220</name>
</gene>
<keyword evidence="12" id="KW-0131">Cell cycle</keyword>
<evidence type="ECO:0000313" key="18">
    <source>
        <dbReference type="Proteomes" id="UP000194798"/>
    </source>
</evidence>
<evidence type="ECO:0000256" key="14">
    <source>
        <dbReference type="SAM" id="MobiDB-lite"/>
    </source>
</evidence>
<dbReference type="RefSeq" id="WP_086487534.1">
    <property type="nucleotide sequence ID" value="NZ_MSLT01000012.1"/>
</dbReference>
<evidence type="ECO:0000256" key="5">
    <source>
        <dbReference type="ARBA" id="ARBA00022692"/>
    </source>
</evidence>
<reference evidence="17 18" key="1">
    <citation type="submission" date="2016-12" db="EMBL/GenBank/DDBJ databases">
        <title>Thioflexothrix psekupsii D3 genome sequencing and assembly.</title>
        <authorList>
            <person name="Fomenkov A."/>
            <person name="Vincze T."/>
            <person name="Grabovich M."/>
            <person name="Anton B.P."/>
            <person name="Dubinina G."/>
            <person name="Orlova M."/>
            <person name="Belousova E."/>
            <person name="Roberts R.J."/>
        </authorList>
    </citation>
    <scope>NUCLEOTIDE SEQUENCE [LARGE SCALE GENOMIC DNA]</scope>
    <source>
        <strain evidence="17">D3</strain>
    </source>
</reference>
<dbReference type="InterPro" id="IPR041027">
    <property type="entry name" value="FtsK_alpha"/>
</dbReference>
<evidence type="ECO:0000256" key="15">
    <source>
        <dbReference type="SAM" id="Phobius"/>
    </source>
</evidence>
<dbReference type="Pfam" id="PF01580">
    <property type="entry name" value="FtsK_SpoIIIE"/>
    <property type="match status" value="1"/>
</dbReference>
<evidence type="ECO:0000256" key="13">
    <source>
        <dbReference type="PROSITE-ProRule" id="PRU00289"/>
    </source>
</evidence>
<evidence type="ECO:0000256" key="3">
    <source>
        <dbReference type="ARBA" id="ARBA00022475"/>
    </source>
</evidence>
<dbReference type="InterPro" id="IPR025199">
    <property type="entry name" value="FtsK_4TM"/>
</dbReference>
<dbReference type="InterPro" id="IPR027417">
    <property type="entry name" value="P-loop_NTPase"/>
</dbReference>
<feature type="region of interest" description="Disordered" evidence="14">
    <location>
        <begin position="259"/>
        <end position="310"/>
    </location>
</feature>
<dbReference type="OrthoDB" id="9807790at2"/>
<evidence type="ECO:0000256" key="4">
    <source>
        <dbReference type="ARBA" id="ARBA00022618"/>
    </source>
</evidence>
<organism evidence="17 18">
    <name type="scientific">Thioflexithrix psekupsensis</name>
    <dbReference type="NCBI Taxonomy" id="1570016"/>
    <lineage>
        <taxon>Bacteria</taxon>
        <taxon>Pseudomonadati</taxon>
        <taxon>Pseudomonadota</taxon>
        <taxon>Gammaproteobacteria</taxon>
        <taxon>Thiotrichales</taxon>
        <taxon>Thioflexithrix</taxon>
    </lineage>
</organism>
<keyword evidence="3" id="KW-1003">Cell membrane</keyword>
<evidence type="ECO:0000256" key="7">
    <source>
        <dbReference type="ARBA" id="ARBA00022829"/>
    </source>
</evidence>
<evidence type="ECO:0000256" key="9">
    <source>
        <dbReference type="ARBA" id="ARBA00022989"/>
    </source>
</evidence>
<comment type="similarity">
    <text evidence="2">Belongs to the FtsK/SpoIIIE/SftA family.</text>
</comment>
<feature type="transmembrane region" description="Helical" evidence="15">
    <location>
        <begin position="112"/>
        <end position="132"/>
    </location>
</feature>
<dbReference type="InterPro" id="IPR050206">
    <property type="entry name" value="FtsK/SpoIIIE/SftA"/>
</dbReference>
<accession>A0A251X7H8</accession>
<keyword evidence="7" id="KW-0159">Chromosome partition</keyword>
<name>A0A251X7H8_9GAMM</name>
<dbReference type="PROSITE" id="PS50901">
    <property type="entry name" value="FTSK"/>
    <property type="match status" value="1"/>
</dbReference>
<sequence>MSQARRQRKLNTATQKLIGHGLREIVLIFFCFMGLYLFVSLLTYYPLDPGWSHSGQVEEVRNKGGVAGALFADIFFYLFGFFAYLFPIMVGYMGWMIYKGRHHDILAEPKNLVVPGIGFILTLSAGCGLAIVHFASEAVLLPSHAGGILGMVVGKSLQGVFSQLGATLLLLALFFTGVTLLTGLSWLKLMDTLGFHTLRFMPVLEKYVLHQFVPWLLHQLKQMGLMIRRVTVLIYTRVSQFLVEKWAAFQERRQNRWEYDDGEEDERDLSDHQEKQPQEAKTPENPEKKSVSGATRVAKKNELMETEADDLPASRPILTKNINMLEDGASLKPVGEVSNSPLIASVSVKKALLADPHGLTLPAHVPAVQDSVLIEWLKSAFSTLGHSIQVRATHPGPVLVGFEIEFDSTFNSAELNAFIPDLATALSVNRVKMIETAPNHFALELPNPNRQIIPLAQLFNSALWQQASVATLVVGQNSVGETVLLELNRVPHLIIAGVDAEECHTFLDTLLVSLLVKNTPEYLRFVLFSGEKQYLSHYHDIPHLLVPLIEDVATLLPILQWCVKEMERRYRLMAKHHVRNIERYNEVWLHNQTEVPNEQGDSVKEQDDFLPYLVIVIPEISELTLSPMNQSIEEPISQLTQKARAAGLHLILATQFPSINVITGLLKANIPTRIALKVESKTESRHILGQLGAECLLGQGDMLYLSPGTGMPVRLHGAYVSRQETEQLLTDLRKRAGDPHYFSIPSAE</sequence>
<feature type="domain" description="FtsK" evidence="16">
    <location>
        <begin position="480"/>
        <end position="685"/>
    </location>
</feature>
<evidence type="ECO:0000256" key="12">
    <source>
        <dbReference type="ARBA" id="ARBA00023306"/>
    </source>
</evidence>
<dbReference type="Proteomes" id="UP000194798">
    <property type="component" value="Unassembled WGS sequence"/>
</dbReference>
<dbReference type="InterPro" id="IPR002543">
    <property type="entry name" value="FtsK_dom"/>
</dbReference>
<dbReference type="EMBL" id="MSLT01000012">
    <property type="protein sequence ID" value="OUD13754.1"/>
    <property type="molecule type" value="Genomic_DNA"/>
</dbReference>
<dbReference type="PANTHER" id="PTHR22683:SF41">
    <property type="entry name" value="DNA TRANSLOCASE FTSK"/>
    <property type="match status" value="1"/>
</dbReference>
<protein>
    <recommendedName>
        <fullName evidence="16">FtsK domain-containing protein</fullName>
    </recommendedName>
</protein>
<evidence type="ECO:0000256" key="11">
    <source>
        <dbReference type="ARBA" id="ARBA00023136"/>
    </source>
</evidence>
<dbReference type="SUPFAM" id="SSF52540">
    <property type="entry name" value="P-loop containing nucleoside triphosphate hydrolases"/>
    <property type="match status" value="1"/>
</dbReference>
<feature type="binding site" evidence="13">
    <location>
        <begin position="497"/>
        <end position="504"/>
    </location>
    <ligand>
        <name>ATP</name>
        <dbReference type="ChEBI" id="CHEBI:30616"/>
    </ligand>
</feature>
<keyword evidence="11 15" id="KW-0472">Membrane</keyword>
<keyword evidence="9 15" id="KW-1133">Transmembrane helix</keyword>
<keyword evidence="4" id="KW-0132">Cell division</keyword>
<dbReference type="GO" id="GO:0051301">
    <property type="term" value="P:cell division"/>
    <property type="evidence" value="ECO:0007669"/>
    <property type="project" value="UniProtKB-KW"/>
</dbReference>
<feature type="transmembrane region" description="Helical" evidence="15">
    <location>
        <begin position="166"/>
        <end position="187"/>
    </location>
</feature>
<evidence type="ECO:0000256" key="10">
    <source>
        <dbReference type="ARBA" id="ARBA00023125"/>
    </source>
</evidence>
<comment type="caution">
    <text evidence="17">The sequence shown here is derived from an EMBL/GenBank/DDBJ whole genome shotgun (WGS) entry which is preliminary data.</text>
</comment>
<feature type="compositionally biased region" description="Basic and acidic residues" evidence="14">
    <location>
        <begin position="269"/>
        <end position="290"/>
    </location>
</feature>
<feature type="transmembrane region" description="Helical" evidence="15">
    <location>
        <begin position="25"/>
        <end position="47"/>
    </location>
</feature>
<keyword evidence="5 15" id="KW-0812">Transmembrane</keyword>
<dbReference type="GO" id="GO:0005524">
    <property type="term" value="F:ATP binding"/>
    <property type="evidence" value="ECO:0007669"/>
    <property type="project" value="UniProtKB-UniRule"/>
</dbReference>
<keyword evidence="6 13" id="KW-0547">Nucleotide-binding</keyword>
<comment type="subcellular location">
    <subcellularLocation>
        <location evidence="1">Cell membrane</location>
        <topology evidence="1">Multi-pass membrane protein</topology>
    </subcellularLocation>
</comment>
<keyword evidence="18" id="KW-1185">Reference proteome</keyword>
<feature type="transmembrane region" description="Helical" evidence="15">
    <location>
        <begin position="67"/>
        <end position="92"/>
    </location>
</feature>
<evidence type="ECO:0000256" key="1">
    <source>
        <dbReference type="ARBA" id="ARBA00004651"/>
    </source>
</evidence>
<dbReference type="AlphaFoldDB" id="A0A251X7H8"/>
<evidence type="ECO:0000313" key="17">
    <source>
        <dbReference type="EMBL" id="OUD13754.1"/>
    </source>
</evidence>
<proteinExistence type="inferred from homology"/>
<dbReference type="PANTHER" id="PTHR22683">
    <property type="entry name" value="SPORULATION PROTEIN RELATED"/>
    <property type="match status" value="1"/>
</dbReference>
<evidence type="ECO:0000256" key="2">
    <source>
        <dbReference type="ARBA" id="ARBA00006474"/>
    </source>
</evidence>
<dbReference type="GO" id="GO:0003677">
    <property type="term" value="F:DNA binding"/>
    <property type="evidence" value="ECO:0007669"/>
    <property type="project" value="UniProtKB-KW"/>
</dbReference>
<keyword evidence="8 13" id="KW-0067">ATP-binding</keyword>
<dbReference type="Pfam" id="PF13491">
    <property type="entry name" value="FtsK_4TM"/>
    <property type="match status" value="1"/>
</dbReference>
<dbReference type="Gene3D" id="3.30.980.40">
    <property type="match status" value="1"/>
</dbReference>
<feature type="transmembrane region" description="Helical" evidence="15">
    <location>
        <begin position="138"/>
        <end position="154"/>
    </location>
</feature>
<evidence type="ECO:0000256" key="6">
    <source>
        <dbReference type="ARBA" id="ARBA00022741"/>
    </source>
</evidence>
<dbReference type="Gene3D" id="3.40.50.300">
    <property type="entry name" value="P-loop containing nucleotide triphosphate hydrolases"/>
    <property type="match status" value="1"/>
</dbReference>